<dbReference type="WBParaSite" id="PgR043_g043_t01">
    <property type="protein sequence ID" value="PgR043_g043_t01"/>
    <property type="gene ID" value="PgR043_g043"/>
</dbReference>
<protein>
    <submittedName>
        <fullName evidence="2">Uncharacterized protein</fullName>
    </submittedName>
</protein>
<sequence>ASFSRLHLELEPTFIMASISISALLTLCIATPAFTARICITFGCSSMSGGVPTYTYGTSNYPSAGYSSGAGYSAPSVSYTQPQYTAPSVQYSQPSVSYPDSSAQYSQTSVQYSQPSASVQYSQPAQSVQYSQPAQSVQYSQYSQPETSVQYAQPSVQYAQQSAVQYAQPSVSYSGAPSNGNGYYSAGCGPTCGSGLSNIIRCC</sequence>
<name>A0A915BJQ2_PARUN</name>
<evidence type="ECO:0000313" key="2">
    <source>
        <dbReference type="WBParaSite" id="PgR043_g043_t01"/>
    </source>
</evidence>
<organism evidence="1 2">
    <name type="scientific">Parascaris univalens</name>
    <name type="common">Nematode worm</name>
    <dbReference type="NCBI Taxonomy" id="6257"/>
    <lineage>
        <taxon>Eukaryota</taxon>
        <taxon>Metazoa</taxon>
        <taxon>Ecdysozoa</taxon>
        <taxon>Nematoda</taxon>
        <taxon>Chromadorea</taxon>
        <taxon>Rhabditida</taxon>
        <taxon>Spirurina</taxon>
        <taxon>Ascaridomorpha</taxon>
        <taxon>Ascaridoidea</taxon>
        <taxon>Ascarididae</taxon>
        <taxon>Parascaris</taxon>
    </lineage>
</organism>
<evidence type="ECO:0000313" key="1">
    <source>
        <dbReference type="Proteomes" id="UP000887569"/>
    </source>
</evidence>
<reference evidence="2" key="1">
    <citation type="submission" date="2022-11" db="UniProtKB">
        <authorList>
            <consortium name="WormBaseParasite"/>
        </authorList>
    </citation>
    <scope>IDENTIFICATION</scope>
</reference>
<proteinExistence type="predicted"/>
<accession>A0A915BJQ2</accession>
<dbReference type="Proteomes" id="UP000887569">
    <property type="component" value="Unplaced"/>
</dbReference>
<keyword evidence="1" id="KW-1185">Reference proteome</keyword>
<dbReference type="AlphaFoldDB" id="A0A915BJQ2"/>